<dbReference type="Proteomes" id="UP000182486">
    <property type="component" value="Unassembled WGS sequence"/>
</dbReference>
<keyword evidence="1" id="KW-0472">Membrane</keyword>
<evidence type="ECO:0008006" key="5">
    <source>
        <dbReference type="Google" id="ProtNLM"/>
    </source>
</evidence>
<keyword evidence="1" id="KW-0812">Transmembrane</keyword>
<dbReference type="AlphaFoldDB" id="A0A1K0FIZ1"/>
<feature type="transmembrane region" description="Helical" evidence="1">
    <location>
        <begin position="205"/>
        <end position="226"/>
    </location>
</feature>
<feature type="chain" id="PRO_5038399738" description="Secreted protein" evidence="2">
    <location>
        <begin position="33"/>
        <end position="230"/>
    </location>
</feature>
<sequence length="230" mass="24392">MARGMWGRLVSATGILVAAAVLGAGMAPAAHATPPLLREESPAAAPKAAAKPTTLEISGTDNSKIVIQQAERPELFQRVLSEVNWLSGAEPTTTRPKADKLGPKYTVTVLAKDKATQLYDLYPLASGGPRAFRPERQPTGRKSAGWFYGRLTMSESLRVSGVPLEEKPDVVSGGIGGGIGEEVDSSEIDPVAVGNDVFHQMRRPFLINVAVLLVVLAGLGGVAYLIRRRV</sequence>
<protein>
    <recommendedName>
        <fullName evidence="5">Secreted protein</fullName>
    </recommendedName>
</protein>
<dbReference type="EMBL" id="MEIA01000197">
    <property type="protein sequence ID" value="OJF12793.1"/>
    <property type="molecule type" value="Genomic_DNA"/>
</dbReference>
<name>A0A1K0FIZ1_9ACTN</name>
<proteinExistence type="predicted"/>
<gene>
    <name evidence="3" type="ORF">BG844_18880</name>
</gene>
<evidence type="ECO:0000256" key="2">
    <source>
        <dbReference type="SAM" id="SignalP"/>
    </source>
</evidence>
<evidence type="ECO:0000313" key="3">
    <source>
        <dbReference type="EMBL" id="OJF12793.1"/>
    </source>
</evidence>
<keyword evidence="2" id="KW-0732">Signal</keyword>
<organism evidence="3 4">
    <name type="scientific">Couchioplanes caeruleus subsp. caeruleus</name>
    <dbReference type="NCBI Taxonomy" id="56427"/>
    <lineage>
        <taxon>Bacteria</taxon>
        <taxon>Bacillati</taxon>
        <taxon>Actinomycetota</taxon>
        <taxon>Actinomycetes</taxon>
        <taxon>Micromonosporales</taxon>
        <taxon>Micromonosporaceae</taxon>
        <taxon>Couchioplanes</taxon>
    </lineage>
</organism>
<keyword evidence="1" id="KW-1133">Transmembrane helix</keyword>
<evidence type="ECO:0000256" key="1">
    <source>
        <dbReference type="SAM" id="Phobius"/>
    </source>
</evidence>
<evidence type="ECO:0000313" key="4">
    <source>
        <dbReference type="Proteomes" id="UP000182486"/>
    </source>
</evidence>
<comment type="caution">
    <text evidence="3">The sequence shown here is derived from an EMBL/GenBank/DDBJ whole genome shotgun (WGS) entry which is preliminary data.</text>
</comment>
<accession>A0A1K0FIZ1</accession>
<feature type="signal peptide" evidence="2">
    <location>
        <begin position="1"/>
        <end position="32"/>
    </location>
</feature>
<reference evidence="3 4" key="1">
    <citation type="submission" date="2016-09" db="EMBL/GenBank/DDBJ databases">
        <title>Couchioplanes caeruleus draft genome sequence.</title>
        <authorList>
            <person name="Sheehan J."/>
            <person name="Caffrey P."/>
        </authorList>
    </citation>
    <scope>NUCLEOTIDE SEQUENCE [LARGE SCALE GENOMIC DNA]</scope>
    <source>
        <strain evidence="3 4">DSM 43634</strain>
    </source>
</reference>
<keyword evidence="4" id="KW-1185">Reference proteome</keyword>